<dbReference type="GO" id="GO:0043565">
    <property type="term" value="F:sequence-specific DNA binding"/>
    <property type="evidence" value="ECO:0007669"/>
    <property type="project" value="InterPro"/>
</dbReference>
<protein>
    <submittedName>
        <fullName evidence="5">Helix-turn-helix domain-containing protein</fullName>
    </submittedName>
</protein>
<dbReference type="SMART" id="SM00342">
    <property type="entry name" value="HTH_ARAC"/>
    <property type="match status" value="1"/>
</dbReference>
<feature type="domain" description="HTH araC/xylS-type" evidence="4">
    <location>
        <begin position="159"/>
        <end position="259"/>
    </location>
</feature>
<dbReference type="PROSITE" id="PS01124">
    <property type="entry name" value="HTH_ARAC_FAMILY_2"/>
    <property type="match status" value="1"/>
</dbReference>
<dbReference type="Proteomes" id="UP000501705">
    <property type="component" value="Chromosome"/>
</dbReference>
<accession>A0A6G9XS78</accession>
<evidence type="ECO:0000313" key="6">
    <source>
        <dbReference type="Proteomes" id="UP000501705"/>
    </source>
</evidence>
<keyword evidence="2" id="KW-0238">DNA-binding</keyword>
<evidence type="ECO:0000259" key="4">
    <source>
        <dbReference type="PROSITE" id="PS01124"/>
    </source>
</evidence>
<evidence type="ECO:0000256" key="2">
    <source>
        <dbReference type="ARBA" id="ARBA00023125"/>
    </source>
</evidence>
<reference evidence="5 6" key="1">
    <citation type="journal article" date="2019" name="ACS Chem. Biol.">
        <title>Identification and Mobilization of a Cryptic Antibiotic Biosynthesis Gene Locus from a Human-Pathogenic Nocardia Isolate.</title>
        <authorList>
            <person name="Herisse M."/>
            <person name="Ishida K."/>
            <person name="Porter J.L."/>
            <person name="Howden B."/>
            <person name="Hertweck C."/>
            <person name="Stinear T.P."/>
            <person name="Pidot S.J."/>
        </authorList>
    </citation>
    <scope>NUCLEOTIDE SEQUENCE [LARGE SCALE GENOMIC DNA]</scope>
    <source>
        <strain evidence="5 6">AUSMDU00024985</strain>
    </source>
</reference>
<dbReference type="RefSeq" id="WP_167462875.1">
    <property type="nucleotide sequence ID" value="NZ_CP046171.1"/>
</dbReference>
<evidence type="ECO:0000313" key="5">
    <source>
        <dbReference type="EMBL" id="QIS03802.1"/>
    </source>
</evidence>
<name>A0A6G9XS78_NOCBR</name>
<evidence type="ECO:0000256" key="3">
    <source>
        <dbReference type="ARBA" id="ARBA00023163"/>
    </source>
</evidence>
<dbReference type="GO" id="GO:0003700">
    <property type="term" value="F:DNA-binding transcription factor activity"/>
    <property type="evidence" value="ECO:0007669"/>
    <property type="project" value="InterPro"/>
</dbReference>
<gene>
    <name evidence="5" type="ORF">F5X71_17055</name>
</gene>
<dbReference type="EMBL" id="CP046171">
    <property type="protein sequence ID" value="QIS03802.1"/>
    <property type="molecule type" value="Genomic_DNA"/>
</dbReference>
<dbReference type="InterPro" id="IPR050204">
    <property type="entry name" value="AraC_XylS_family_regulators"/>
</dbReference>
<sequence>MSEVPFRIGATAVAVAVPAVRQVAGVSMAGFRGRATSPVELPVVPYPAVTIFLDFGDMRMIDAAGATVRGSSVVGLTPGNVRGAGREVDLLQIRLSPVLAQAISGAAAQSGGAVVAFEELWGRDAARLEERLRAGSWAERFALAETAIALRQRQGRPADPELAWAWRRIVRSHGRIRVEGLAGELGWSRKRLWSRFRSQLGVTPKKAARLVRFDHAAHRLASGIGAARVSAECGYADQSHLHRDAKTFAGLTPTALAAAPWLEVDPVAWAAPQYAG</sequence>
<keyword evidence="3" id="KW-0804">Transcription</keyword>
<organism evidence="5 6">
    <name type="scientific">Nocardia brasiliensis</name>
    <dbReference type="NCBI Taxonomy" id="37326"/>
    <lineage>
        <taxon>Bacteria</taxon>
        <taxon>Bacillati</taxon>
        <taxon>Actinomycetota</taxon>
        <taxon>Actinomycetes</taxon>
        <taxon>Mycobacteriales</taxon>
        <taxon>Nocardiaceae</taxon>
        <taxon>Nocardia</taxon>
    </lineage>
</organism>
<evidence type="ECO:0000256" key="1">
    <source>
        <dbReference type="ARBA" id="ARBA00023015"/>
    </source>
</evidence>
<dbReference type="Gene3D" id="1.10.10.60">
    <property type="entry name" value="Homeodomain-like"/>
    <property type="match status" value="1"/>
</dbReference>
<proteinExistence type="predicted"/>
<dbReference type="AlphaFoldDB" id="A0A6G9XS78"/>
<dbReference type="PANTHER" id="PTHR46796:SF15">
    <property type="entry name" value="BLL1074 PROTEIN"/>
    <property type="match status" value="1"/>
</dbReference>
<dbReference type="InterPro" id="IPR018060">
    <property type="entry name" value="HTH_AraC"/>
</dbReference>
<keyword evidence="1" id="KW-0805">Transcription regulation</keyword>
<dbReference type="Pfam" id="PF12833">
    <property type="entry name" value="HTH_18"/>
    <property type="match status" value="1"/>
</dbReference>
<dbReference type="PANTHER" id="PTHR46796">
    <property type="entry name" value="HTH-TYPE TRANSCRIPTIONAL ACTIVATOR RHAS-RELATED"/>
    <property type="match status" value="1"/>
</dbReference>